<proteinExistence type="predicted"/>
<comment type="caution">
    <text evidence="1">The sequence shown here is derived from an EMBL/GenBank/DDBJ whole genome shotgun (WGS) entry which is preliminary data.</text>
</comment>
<name>A0A7X3IGE2_9BACL</name>
<protein>
    <submittedName>
        <fullName evidence="1">PqqD family peptide modification chaperone</fullName>
    </submittedName>
</protein>
<keyword evidence="2" id="KW-1185">Reference proteome</keyword>
<dbReference type="InterPro" id="IPR008792">
    <property type="entry name" value="PQQD"/>
</dbReference>
<reference evidence="1 2" key="1">
    <citation type="submission" date="2019-12" db="EMBL/GenBank/DDBJ databases">
        <title>Paenibacillus sp. nov., an endophytic bacterium isolated from the stem of Dendrobium.</title>
        <authorList>
            <person name="Zhao R."/>
        </authorList>
    </citation>
    <scope>NUCLEOTIDE SEQUENCE [LARGE SCALE GENOMIC DNA]</scope>
    <source>
        <strain evidence="1 2">HJL G12</strain>
    </source>
</reference>
<sequence>MIGFKSKKNKVAAESPNLLDMVPVLTNRIASVQTNEEKVTLLLPRRSWLERQSVKWLKQPSTIQIHLDDLGSAVVIRCCGEQSVGEIADGIRERFGESAEPLLPRLSKFMEVLEANGLLTWLPSTENEEGSPAAK</sequence>
<accession>A0A7X3IGE2</accession>
<gene>
    <name evidence="1" type="ORF">GRF59_07380</name>
</gene>
<dbReference type="InterPro" id="IPR041881">
    <property type="entry name" value="PqqD_sf"/>
</dbReference>
<dbReference type="Proteomes" id="UP000460318">
    <property type="component" value="Unassembled WGS sequence"/>
</dbReference>
<dbReference type="EMBL" id="WUBI01000001">
    <property type="protein sequence ID" value="MWV43452.1"/>
    <property type="molecule type" value="Genomic_DNA"/>
</dbReference>
<dbReference type="Gene3D" id="1.10.10.1150">
    <property type="entry name" value="Coenzyme PQQ synthesis protein D (PqqD)"/>
    <property type="match status" value="1"/>
</dbReference>
<evidence type="ECO:0000313" key="2">
    <source>
        <dbReference type="Proteomes" id="UP000460318"/>
    </source>
</evidence>
<evidence type="ECO:0000313" key="1">
    <source>
        <dbReference type="EMBL" id="MWV43452.1"/>
    </source>
</evidence>
<dbReference type="AlphaFoldDB" id="A0A7X3IGE2"/>
<dbReference type="Pfam" id="PF05402">
    <property type="entry name" value="PqqD"/>
    <property type="match status" value="1"/>
</dbReference>
<dbReference type="RefSeq" id="WP_160496959.1">
    <property type="nucleotide sequence ID" value="NZ_WUBI01000001.1"/>
</dbReference>
<organism evidence="1 2">
    <name type="scientific">Paenibacillus dendrobii</name>
    <dbReference type="NCBI Taxonomy" id="2691084"/>
    <lineage>
        <taxon>Bacteria</taxon>
        <taxon>Bacillati</taxon>
        <taxon>Bacillota</taxon>
        <taxon>Bacilli</taxon>
        <taxon>Bacillales</taxon>
        <taxon>Paenibacillaceae</taxon>
        <taxon>Paenibacillus</taxon>
    </lineage>
</organism>